<keyword evidence="5" id="KW-0862">Zinc</keyword>
<dbReference type="SMART" id="SM00184">
    <property type="entry name" value="RING"/>
    <property type="match status" value="2"/>
</dbReference>
<dbReference type="PANTHER" id="PTHR13063:SF10">
    <property type="entry name" value="NITRIC OXIDE SYNTHASE-INTERACTING PROTEIN"/>
    <property type="match status" value="1"/>
</dbReference>
<dbReference type="Gene3D" id="3.30.40.10">
    <property type="entry name" value="Zinc/RING finger domain, C3HC4 (zinc finger)"/>
    <property type="match status" value="2"/>
</dbReference>
<dbReference type="InterPro" id="IPR000306">
    <property type="entry name" value="Znf_FYVE"/>
</dbReference>
<keyword evidence="6" id="KW-0539">Nucleus</keyword>
<evidence type="ECO:0000256" key="3">
    <source>
        <dbReference type="ARBA" id="ARBA00022723"/>
    </source>
</evidence>
<feature type="compositionally biased region" description="Gly residues" evidence="8">
    <location>
        <begin position="289"/>
        <end position="301"/>
    </location>
</feature>
<evidence type="ECO:0000259" key="9">
    <source>
        <dbReference type="PROSITE" id="PS50089"/>
    </source>
</evidence>
<comment type="caution">
    <text evidence="10">The sequence shown here is derived from an EMBL/GenBank/DDBJ whole genome shotgun (WGS) entry which is preliminary data.</text>
</comment>
<feature type="compositionally biased region" description="Basic and acidic residues" evidence="8">
    <location>
        <begin position="391"/>
        <end position="409"/>
    </location>
</feature>
<organism evidence="10 11">
    <name type="scientific">Remersonia thermophila</name>
    <dbReference type="NCBI Taxonomy" id="72144"/>
    <lineage>
        <taxon>Eukaryota</taxon>
        <taxon>Fungi</taxon>
        <taxon>Dikarya</taxon>
        <taxon>Ascomycota</taxon>
        <taxon>Pezizomycotina</taxon>
        <taxon>Sordariomycetes</taxon>
        <taxon>Sordariomycetidae</taxon>
        <taxon>Sordariales</taxon>
        <taxon>Sordariales incertae sedis</taxon>
        <taxon>Remersonia</taxon>
    </lineage>
</organism>
<evidence type="ECO:0000313" key="10">
    <source>
        <dbReference type="EMBL" id="KAL2270290.1"/>
    </source>
</evidence>
<feature type="region of interest" description="Disordered" evidence="8">
    <location>
        <begin position="110"/>
        <end position="191"/>
    </location>
</feature>
<dbReference type="RefSeq" id="XP_070869014.1">
    <property type="nucleotide sequence ID" value="XM_071008748.1"/>
</dbReference>
<feature type="domain" description="RING-type" evidence="9">
    <location>
        <begin position="312"/>
        <end position="360"/>
    </location>
</feature>
<feature type="compositionally biased region" description="Low complexity" evidence="8">
    <location>
        <begin position="368"/>
        <end position="379"/>
    </location>
</feature>
<feature type="compositionally biased region" description="Low complexity" evidence="8">
    <location>
        <begin position="228"/>
        <end position="243"/>
    </location>
</feature>
<dbReference type="Proteomes" id="UP001600064">
    <property type="component" value="Unassembled WGS sequence"/>
</dbReference>
<feature type="region of interest" description="Disordered" evidence="8">
    <location>
        <begin position="206"/>
        <end position="270"/>
    </location>
</feature>
<feature type="compositionally biased region" description="Basic residues" evidence="8">
    <location>
        <begin position="244"/>
        <end position="254"/>
    </location>
</feature>
<dbReference type="GeneID" id="98123392"/>
<dbReference type="SUPFAM" id="SSF57850">
    <property type="entry name" value="RING/U-box"/>
    <property type="match status" value="2"/>
</dbReference>
<keyword evidence="4 7" id="KW-0863">Zinc-finger</keyword>
<feature type="compositionally biased region" description="Low complexity" evidence="8">
    <location>
        <begin position="172"/>
        <end position="182"/>
    </location>
</feature>
<gene>
    <name evidence="10" type="ORF">VTJ83DRAFT_2474</name>
</gene>
<dbReference type="Pfam" id="PF13445">
    <property type="entry name" value="zf-RING_UBOX"/>
    <property type="match status" value="1"/>
</dbReference>
<evidence type="ECO:0000256" key="8">
    <source>
        <dbReference type="SAM" id="MobiDB-lite"/>
    </source>
</evidence>
<evidence type="ECO:0000256" key="6">
    <source>
        <dbReference type="ARBA" id="ARBA00023242"/>
    </source>
</evidence>
<evidence type="ECO:0000256" key="1">
    <source>
        <dbReference type="ARBA" id="ARBA00004123"/>
    </source>
</evidence>
<dbReference type="PANTHER" id="PTHR13063">
    <property type="entry name" value="ENOS INTERACTING PROTEIN"/>
    <property type="match status" value="1"/>
</dbReference>
<feature type="region of interest" description="Disordered" evidence="8">
    <location>
        <begin position="368"/>
        <end position="417"/>
    </location>
</feature>
<dbReference type="InterPro" id="IPR017907">
    <property type="entry name" value="Znf_RING_CS"/>
</dbReference>
<accession>A0ABR4DIU2</accession>
<dbReference type="InterPro" id="IPR016818">
    <property type="entry name" value="NOSIP"/>
</dbReference>
<sequence>MAHSKRNTSRPVFTSHERAVARAAWGSSSARLGRDSFLPFASCWLCLEPAVDPVSCLHGDIFCRECALSNILAQKREIKRAEKLREQVEREAREEQARRDAEAQERAIRDFELTQQGLSIQKGTAGPGTTSTSAAVAAATTTTTTTTTPARGNGESNGAGTRATAASPGSPPSNNHGHSSSPRAGDKRKFSLDPDEVARIAEEERARARKALDDEKAATKPALPSFWSPAAANSSNSSNGQQQQHHHQDKKKTKTQPICPAAPEDKPHTYSLHTLVTVNFSEETPTTAGGAGSPGSAGGGSHPPAKPPQRICPACNKALTNASRATMAKPCGHVLCKSCVDQFMRPKKGAGEPVRCYVCETDLTEEAATPAASSASGSSSRKKKEGGHHKDKSDKERIRPGLVELRREGTGFSAGGMNEVKKEGVGFQC</sequence>
<dbReference type="Pfam" id="PF15906">
    <property type="entry name" value="zf-NOSIP"/>
    <property type="match status" value="1"/>
</dbReference>
<comment type="subcellular location">
    <subcellularLocation>
        <location evidence="1">Nucleus</location>
    </subcellularLocation>
</comment>
<feature type="compositionally biased region" description="Basic residues" evidence="8">
    <location>
        <begin position="380"/>
        <end position="390"/>
    </location>
</feature>
<feature type="compositionally biased region" description="Basic and acidic residues" evidence="8">
    <location>
        <begin position="206"/>
        <end position="218"/>
    </location>
</feature>
<name>A0ABR4DIU2_9PEZI</name>
<evidence type="ECO:0000313" key="11">
    <source>
        <dbReference type="Proteomes" id="UP001600064"/>
    </source>
</evidence>
<evidence type="ECO:0000256" key="2">
    <source>
        <dbReference type="ARBA" id="ARBA00008126"/>
    </source>
</evidence>
<dbReference type="InterPro" id="IPR027370">
    <property type="entry name" value="Znf-RING_euk"/>
</dbReference>
<evidence type="ECO:0000256" key="5">
    <source>
        <dbReference type="ARBA" id="ARBA00022833"/>
    </source>
</evidence>
<dbReference type="InterPro" id="IPR031790">
    <property type="entry name" value="Znf-NOSIP"/>
</dbReference>
<reference evidence="10 11" key="1">
    <citation type="journal article" date="2024" name="Commun. Biol.">
        <title>Comparative genomic analysis of thermophilic fungi reveals convergent evolutionary adaptations and gene losses.</title>
        <authorList>
            <person name="Steindorff A.S."/>
            <person name="Aguilar-Pontes M.V."/>
            <person name="Robinson A.J."/>
            <person name="Andreopoulos B."/>
            <person name="LaButti K."/>
            <person name="Kuo A."/>
            <person name="Mondo S."/>
            <person name="Riley R."/>
            <person name="Otillar R."/>
            <person name="Haridas S."/>
            <person name="Lipzen A."/>
            <person name="Grimwood J."/>
            <person name="Schmutz J."/>
            <person name="Clum A."/>
            <person name="Reid I.D."/>
            <person name="Moisan M.C."/>
            <person name="Butler G."/>
            <person name="Nguyen T.T.M."/>
            <person name="Dewar K."/>
            <person name="Conant G."/>
            <person name="Drula E."/>
            <person name="Henrissat B."/>
            <person name="Hansel C."/>
            <person name="Singer S."/>
            <person name="Hutchinson M.I."/>
            <person name="de Vries R.P."/>
            <person name="Natvig D.O."/>
            <person name="Powell A.J."/>
            <person name="Tsang A."/>
            <person name="Grigoriev I.V."/>
        </authorList>
    </citation>
    <scope>NUCLEOTIDE SEQUENCE [LARGE SCALE GENOMIC DNA]</scope>
    <source>
        <strain evidence="10 11">ATCC 22073</strain>
    </source>
</reference>
<proteinExistence type="inferred from homology"/>
<feature type="region of interest" description="Disordered" evidence="8">
    <location>
        <begin position="283"/>
        <end position="307"/>
    </location>
</feature>
<dbReference type="InterPro" id="IPR001841">
    <property type="entry name" value="Znf_RING"/>
</dbReference>
<keyword evidence="3" id="KW-0479">Metal-binding</keyword>
<evidence type="ECO:0000256" key="4">
    <source>
        <dbReference type="ARBA" id="ARBA00022771"/>
    </source>
</evidence>
<evidence type="ECO:0000256" key="7">
    <source>
        <dbReference type="PROSITE-ProRule" id="PRU00175"/>
    </source>
</evidence>
<dbReference type="SMART" id="SM00064">
    <property type="entry name" value="FYVE"/>
    <property type="match status" value="1"/>
</dbReference>
<protein>
    <recommendedName>
        <fullName evidence="9">RING-type domain-containing protein</fullName>
    </recommendedName>
</protein>
<keyword evidence="11" id="KW-1185">Reference proteome</keyword>
<dbReference type="PROSITE" id="PS50089">
    <property type="entry name" value="ZF_RING_2"/>
    <property type="match status" value="1"/>
</dbReference>
<dbReference type="EMBL" id="JAZGUE010000002">
    <property type="protein sequence ID" value="KAL2270290.1"/>
    <property type="molecule type" value="Genomic_DNA"/>
</dbReference>
<feature type="compositionally biased region" description="Low complexity" evidence="8">
    <location>
        <begin position="127"/>
        <end position="150"/>
    </location>
</feature>
<comment type="similarity">
    <text evidence="2">Belongs to the NOSIP family.</text>
</comment>
<dbReference type="PROSITE" id="PS00518">
    <property type="entry name" value="ZF_RING_1"/>
    <property type="match status" value="1"/>
</dbReference>
<dbReference type="InterPro" id="IPR013083">
    <property type="entry name" value="Znf_RING/FYVE/PHD"/>
</dbReference>
<feature type="compositionally biased region" description="Polar residues" evidence="8">
    <location>
        <begin position="113"/>
        <end position="122"/>
    </location>
</feature>